<dbReference type="EMBL" id="KQ460947">
    <property type="protein sequence ID" value="KPJ10526.1"/>
    <property type="molecule type" value="Genomic_DNA"/>
</dbReference>
<dbReference type="PANTHER" id="PTHR21177">
    <property type="entry name" value="IP06524P-RELATED"/>
    <property type="match status" value="1"/>
</dbReference>
<evidence type="ECO:0000313" key="3">
    <source>
        <dbReference type="Proteomes" id="UP000053240"/>
    </source>
</evidence>
<protein>
    <recommendedName>
        <fullName evidence="4">DUF4789 domain-containing protein</fullName>
    </recommendedName>
</protein>
<dbReference type="InParanoid" id="A0A194R3V9"/>
<accession>A0A194R3V9</accession>
<reference evidence="2 3" key="1">
    <citation type="journal article" date="2015" name="Nat. Commun.">
        <title>Outbred genome sequencing and CRISPR/Cas9 gene editing in butterflies.</title>
        <authorList>
            <person name="Li X."/>
            <person name="Fan D."/>
            <person name="Zhang W."/>
            <person name="Liu G."/>
            <person name="Zhang L."/>
            <person name="Zhao L."/>
            <person name="Fang X."/>
            <person name="Chen L."/>
            <person name="Dong Y."/>
            <person name="Chen Y."/>
            <person name="Ding Y."/>
            <person name="Zhao R."/>
            <person name="Feng M."/>
            <person name="Zhu Y."/>
            <person name="Feng Y."/>
            <person name="Jiang X."/>
            <person name="Zhu D."/>
            <person name="Xiang H."/>
            <person name="Feng X."/>
            <person name="Li S."/>
            <person name="Wang J."/>
            <person name="Zhang G."/>
            <person name="Kronforst M.R."/>
            <person name="Wang W."/>
        </authorList>
    </citation>
    <scope>NUCLEOTIDE SEQUENCE [LARGE SCALE GENOMIC DNA]</scope>
    <source>
        <strain evidence="2">Ya'a_city_454_Pm</strain>
        <tissue evidence="2">Whole body</tissue>
    </source>
</reference>
<dbReference type="STRING" id="76193.A0A194R3V9"/>
<feature type="signal peptide" evidence="1">
    <location>
        <begin position="1"/>
        <end position="16"/>
    </location>
</feature>
<keyword evidence="3" id="KW-1185">Reference proteome</keyword>
<feature type="chain" id="PRO_5008264905" description="DUF4789 domain-containing protein" evidence="1">
    <location>
        <begin position="17"/>
        <end position="326"/>
    </location>
</feature>
<evidence type="ECO:0008006" key="4">
    <source>
        <dbReference type="Google" id="ProtNLM"/>
    </source>
</evidence>
<proteinExistence type="predicted"/>
<name>A0A194R3V9_PAPMA</name>
<evidence type="ECO:0000313" key="2">
    <source>
        <dbReference type="EMBL" id="KPJ10526.1"/>
    </source>
</evidence>
<keyword evidence="1" id="KW-0732">Signal</keyword>
<evidence type="ECO:0000256" key="1">
    <source>
        <dbReference type="SAM" id="SignalP"/>
    </source>
</evidence>
<gene>
    <name evidence="2" type="ORF">RR48_06320</name>
</gene>
<organism evidence="2 3">
    <name type="scientific">Papilio machaon</name>
    <name type="common">Old World swallowtail butterfly</name>
    <dbReference type="NCBI Taxonomy" id="76193"/>
    <lineage>
        <taxon>Eukaryota</taxon>
        <taxon>Metazoa</taxon>
        <taxon>Ecdysozoa</taxon>
        <taxon>Arthropoda</taxon>
        <taxon>Hexapoda</taxon>
        <taxon>Insecta</taxon>
        <taxon>Pterygota</taxon>
        <taxon>Neoptera</taxon>
        <taxon>Endopterygota</taxon>
        <taxon>Lepidoptera</taxon>
        <taxon>Glossata</taxon>
        <taxon>Ditrysia</taxon>
        <taxon>Papilionoidea</taxon>
        <taxon>Papilionidae</taxon>
        <taxon>Papilioninae</taxon>
        <taxon>Papilio</taxon>
    </lineage>
</organism>
<sequence length="326" mass="35890">MTAWLWFAALVCGSQAAVLPPPWADAKRNPCATHPRGWLAITCNNEMKPKLLLATGTYGAPRGPAPLPHSNVCHKLFERGPCRPGEYFAPVEETFNKRGVRQGMCVRPQQCADSTLLYWPADGRCYHRLTQGPCYPGTILDLGTDGLANCTCESGGPNFWSEDGGCYAHYTRGPCERGQLFLPGGRCGCDAYLPHYHNDTGACYELDTLGPCTKGHVFTIAEVTERGSRAECRCKSFHARAFDGSCYRLYTRGPCKNDEMIARGGRCTKVASCSSRKGAVTYNNACHLLHTQGPCAVDSWLVWRDDQAKCECRPNQTCDSIQQKES</sequence>
<dbReference type="Proteomes" id="UP000053240">
    <property type="component" value="Unassembled WGS sequence"/>
</dbReference>
<dbReference type="PANTHER" id="PTHR21177:SF7">
    <property type="entry name" value="GH11627P"/>
    <property type="match status" value="1"/>
</dbReference>
<dbReference type="AlphaFoldDB" id="A0A194R3V9"/>